<dbReference type="STRING" id="135651.G0MJJ5"/>
<sequence length="440" mass="51916">MARRSLSKFISYFQIEFEGVEFPFVNKVGENSQPNGYPLWFGKSIESGRTVEWEELKADWNYTEHCERYLDNYTNIFNEFKEHGYVTALLEDWKDTMVDSWPFCKGFQKSPTDHTFRPFASVVGEYGTNMTRKHLDGHHCREIHHALFEYLEQLFGAYKDRPLFSWTWLSKITHSYIDGVARIDEFLIEFFKRNHETFENSFVFFVSDHGLRFGYGLGDYLKTEIGSFERHNPYLAISIPKNLRSKSRDILRTLRENSLQLQTHYDTRATLLDILKFQPMAEFKNRHPIKINGEKGNSLIRRQPSSPRTCATLPIPLQYCICQVAKWETRNKPLQKYLGPRLVDHVNTLLSKSNMSEICETHQMEKVTSLTEFGYSKQFKTYKMSVQTNYAHFEAMMMFDQKKDETKFTKVVRLDAYGDTVNCTEKIRHEPLCHCKKENN</sequence>
<name>G0MJJ5_CAEBE</name>
<gene>
    <name evidence="1" type="ORF">CAEBREN_11083</name>
</gene>
<dbReference type="OMA" id="EICETHQ"/>
<dbReference type="InterPro" id="IPR004245">
    <property type="entry name" value="DUF229"/>
</dbReference>
<dbReference type="SUPFAM" id="SSF53649">
    <property type="entry name" value="Alkaline phosphatase-like"/>
    <property type="match status" value="1"/>
</dbReference>
<dbReference type="InterPro" id="IPR017850">
    <property type="entry name" value="Alkaline_phosphatase_core_sf"/>
</dbReference>
<evidence type="ECO:0000313" key="1">
    <source>
        <dbReference type="EMBL" id="EGT32505.1"/>
    </source>
</evidence>
<evidence type="ECO:0000313" key="2">
    <source>
        <dbReference type="Proteomes" id="UP000008068"/>
    </source>
</evidence>
<dbReference type="PANTHER" id="PTHR10974:SF5">
    <property type="entry name" value="SULFATASE DOMAIN-CONTAINING PROTEIN"/>
    <property type="match status" value="1"/>
</dbReference>
<dbReference type="CDD" id="cd16021">
    <property type="entry name" value="ALP_like"/>
    <property type="match status" value="1"/>
</dbReference>
<keyword evidence="2" id="KW-1185">Reference proteome</keyword>
<dbReference type="InParanoid" id="G0MJJ5"/>
<dbReference type="AlphaFoldDB" id="G0MJJ5"/>
<protein>
    <recommendedName>
        <fullName evidence="3">Sulfatase N-terminal domain-containing protein</fullName>
    </recommendedName>
</protein>
<dbReference type="eggNOG" id="KOG0842">
    <property type="taxonomic scope" value="Eukaryota"/>
</dbReference>
<reference evidence="2" key="1">
    <citation type="submission" date="2011-07" db="EMBL/GenBank/DDBJ databases">
        <authorList>
            <consortium name="Caenorhabditis brenneri Sequencing and Analysis Consortium"/>
            <person name="Wilson R.K."/>
        </authorList>
    </citation>
    <scope>NUCLEOTIDE SEQUENCE [LARGE SCALE GENOMIC DNA]</scope>
    <source>
        <strain evidence="2">PB2801</strain>
    </source>
</reference>
<organism evidence="2">
    <name type="scientific">Caenorhabditis brenneri</name>
    <name type="common">Nematode worm</name>
    <dbReference type="NCBI Taxonomy" id="135651"/>
    <lineage>
        <taxon>Eukaryota</taxon>
        <taxon>Metazoa</taxon>
        <taxon>Ecdysozoa</taxon>
        <taxon>Nematoda</taxon>
        <taxon>Chromadorea</taxon>
        <taxon>Rhabditida</taxon>
        <taxon>Rhabditina</taxon>
        <taxon>Rhabditomorpha</taxon>
        <taxon>Rhabditoidea</taxon>
        <taxon>Rhabditidae</taxon>
        <taxon>Peloderinae</taxon>
        <taxon>Caenorhabditis</taxon>
    </lineage>
</organism>
<dbReference type="Gene3D" id="3.40.720.10">
    <property type="entry name" value="Alkaline Phosphatase, subunit A"/>
    <property type="match status" value="1"/>
</dbReference>
<dbReference type="EMBL" id="GL379797">
    <property type="protein sequence ID" value="EGT32505.1"/>
    <property type="molecule type" value="Genomic_DNA"/>
</dbReference>
<accession>G0MJJ5</accession>
<proteinExistence type="predicted"/>
<dbReference type="PANTHER" id="PTHR10974">
    <property type="entry name" value="FI08016P-RELATED"/>
    <property type="match status" value="1"/>
</dbReference>
<dbReference type="OrthoDB" id="5782315at2759"/>
<evidence type="ECO:0008006" key="3">
    <source>
        <dbReference type="Google" id="ProtNLM"/>
    </source>
</evidence>
<dbReference type="Pfam" id="PF02995">
    <property type="entry name" value="DUF229"/>
    <property type="match status" value="1"/>
</dbReference>
<dbReference type="Proteomes" id="UP000008068">
    <property type="component" value="Unassembled WGS sequence"/>
</dbReference>
<dbReference type="HOGENOM" id="CLU_018076_0_0_1"/>
<dbReference type="GO" id="GO:0005615">
    <property type="term" value="C:extracellular space"/>
    <property type="evidence" value="ECO:0007669"/>
    <property type="project" value="TreeGrafter"/>
</dbReference>